<evidence type="ECO:0008006" key="4">
    <source>
        <dbReference type="Google" id="ProtNLM"/>
    </source>
</evidence>
<dbReference type="SUPFAM" id="SSF46785">
    <property type="entry name" value="Winged helix' DNA-binding domain"/>
    <property type="match status" value="1"/>
</dbReference>
<feature type="region of interest" description="Disordered" evidence="1">
    <location>
        <begin position="671"/>
        <end position="728"/>
    </location>
</feature>
<keyword evidence="3" id="KW-1185">Reference proteome</keyword>
<organism evidence="2 3">
    <name type="scientific">Pseudonocardia halophobica</name>
    <dbReference type="NCBI Taxonomy" id="29401"/>
    <lineage>
        <taxon>Bacteria</taxon>
        <taxon>Bacillati</taxon>
        <taxon>Actinomycetota</taxon>
        <taxon>Actinomycetes</taxon>
        <taxon>Pseudonocardiales</taxon>
        <taxon>Pseudonocardiaceae</taxon>
        <taxon>Pseudonocardia</taxon>
    </lineage>
</organism>
<dbReference type="PRINTS" id="PR00364">
    <property type="entry name" value="DISEASERSIST"/>
</dbReference>
<evidence type="ECO:0000313" key="3">
    <source>
        <dbReference type="Proteomes" id="UP001143463"/>
    </source>
</evidence>
<dbReference type="PANTHER" id="PTHR47691">
    <property type="entry name" value="REGULATOR-RELATED"/>
    <property type="match status" value="1"/>
</dbReference>
<dbReference type="AlphaFoldDB" id="A0A9W6L9I2"/>
<dbReference type="InterPro" id="IPR019734">
    <property type="entry name" value="TPR_rpt"/>
</dbReference>
<dbReference type="Gene3D" id="3.40.50.300">
    <property type="entry name" value="P-loop containing nucleotide triphosphate hydrolases"/>
    <property type="match status" value="1"/>
</dbReference>
<reference evidence="2" key="1">
    <citation type="journal article" date="2014" name="Int. J. Syst. Evol. Microbiol.">
        <title>Complete genome sequence of Corynebacterium casei LMG S-19264T (=DSM 44701T), isolated from a smear-ripened cheese.</title>
        <authorList>
            <consortium name="US DOE Joint Genome Institute (JGI-PGF)"/>
            <person name="Walter F."/>
            <person name="Albersmeier A."/>
            <person name="Kalinowski J."/>
            <person name="Ruckert C."/>
        </authorList>
    </citation>
    <scope>NUCLEOTIDE SEQUENCE</scope>
    <source>
        <strain evidence="2">VKM Ac-1069</strain>
    </source>
</reference>
<accession>A0A9W6L9I2</accession>
<evidence type="ECO:0000256" key="1">
    <source>
        <dbReference type="SAM" id="MobiDB-lite"/>
    </source>
</evidence>
<proteinExistence type="predicted"/>
<evidence type="ECO:0000313" key="2">
    <source>
        <dbReference type="EMBL" id="GLL15135.1"/>
    </source>
</evidence>
<comment type="caution">
    <text evidence="2">The sequence shown here is derived from an EMBL/GenBank/DDBJ whole genome shotgun (WGS) entry which is preliminary data.</text>
</comment>
<dbReference type="SMART" id="SM00028">
    <property type="entry name" value="TPR"/>
    <property type="match status" value="3"/>
</dbReference>
<gene>
    <name evidence="2" type="ORF">GCM10017577_62840</name>
</gene>
<dbReference type="InterPro" id="IPR027417">
    <property type="entry name" value="P-loop_NTPase"/>
</dbReference>
<dbReference type="SUPFAM" id="SSF52540">
    <property type="entry name" value="P-loop containing nucleoside triphosphate hydrolases"/>
    <property type="match status" value="1"/>
</dbReference>
<reference evidence="2" key="2">
    <citation type="submission" date="2023-01" db="EMBL/GenBank/DDBJ databases">
        <authorList>
            <person name="Sun Q."/>
            <person name="Evtushenko L."/>
        </authorList>
    </citation>
    <scope>NUCLEOTIDE SEQUENCE</scope>
    <source>
        <strain evidence="2">VKM Ac-1069</strain>
    </source>
</reference>
<sequence>MGRPARPAGRLTLRLDAPVGTAVQLGTVAVPLAGSPVRGALPAALPPRPHGFVGRRRELAEITRAVRGPVRAVLLTGRPGAGTTALAVEAAHRLAPLFPDGVLAEDLRDRLPGPDAPAGRLLAGLGLPVPARAADARAALRAALAERRVLLLLDDVVDAGVVAGLLPARSGSFALLTAASPLALPAGAAVRVEVGDLEPDDARTLLGGPGPGVDELVAVCDGLPLALRIAAARLAAEPDLTPDRLAAALRDRHRTFAGLRIGDRTLRASFAAAYAHLGPTERRVLRTLGAMPLADVTPGTAAALAGVDAEYVAPALDVLAAAHLVDRRPGTSPRYALRESARRFAEEALRDTGGERTASAGRERVAHTYFRALDRARPTPGRAADHGWFAAEWDNLVVVAEDLERYDRTGLDQVADVLADRRALRAPWAHWYRVQAAALRCAEAEGPPERRAELQVRVAVAHHGRGRPDLALGALDGAEQRFLAAGDPVGAAGAVRARAEVHREIGDPGRAEQLYLRVIELLRTHRGAEAVETTAWALHGLGAVAGARGRTDRALHCGAGALERFRALDHGPGQAAVWQALGDARRDAGDADGAVEAYRRSCALFAEQDGPEPVAPRQGLGEALAAVGRTDAATVELGAALRAAVAAGDRTAWAKARRWLAFLGHQESNGCSVGSAAPSWPSSASMSSSTPNPVGPATVPSSGSGSALTAGPSRRRSSDTDDRRDAAR</sequence>
<dbReference type="InterPro" id="IPR036390">
    <property type="entry name" value="WH_DNA-bd_sf"/>
</dbReference>
<dbReference type="Proteomes" id="UP001143463">
    <property type="component" value="Unassembled WGS sequence"/>
</dbReference>
<dbReference type="RefSeq" id="WP_051737799.1">
    <property type="nucleotide sequence ID" value="NZ_BAAAUZ010000003.1"/>
</dbReference>
<dbReference type="PANTHER" id="PTHR47691:SF3">
    <property type="entry name" value="HTH-TYPE TRANSCRIPTIONAL REGULATOR RV0890C-RELATED"/>
    <property type="match status" value="1"/>
</dbReference>
<dbReference type="InterPro" id="IPR011990">
    <property type="entry name" value="TPR-like_helical_dom_sf"/>
</dbReference>
<dbReference type="SUPFAM" id="SSF48452">
    <property type="entry name" value="TPR-like"/>
    <property type="match status" value="2"/>
</dbReference>
<dbReference type="Pfam" id="PF13424">
    <property type="entry name" value="TPR_12"/>
    <property type="match status" value="1"/>
</dbReference>
<protein>
    <recommendedName>
        <fullName evidence="4">NB-ARC domain-containing protein</fullName>
    </recommendedName>
</protein>
<feature type="compositionally biased region" description="Basic and acidic residues" evidence="1">
    <location>
        <begin position="716"/>
        <end position="728"/>
    </location>
</feature>
<dbReference type="EMBL" id="BSFQ01000042">
    <property type="protein sequence ID" value="GLL15135.1"/>
    <property type="molecule type" value="Genomic_DNA"/>
</dbReference>
<dbReference type="Gene3D" id="1.25.40.10">
    <property type="entry name" value="Tetratricopeptide repeat domain"/>
    <property type="match status" value="1"/>
</dbReference>
<feature type="compositionally biased region" description="Low complexity" evidence="1">
    <location>
        <begin position="672"/>
        <end position="691"/>
    </location>
</feature>
<name>A0A9W6L9I2_9PSEU</name>